<feature type="domain" description="SCAN box" evidence="5">
    <location>
        <begin position="7"/>
        <end position="85"/>
    </location>
</feature>
<accession>A0ABM1KRS2</accession>
<sequence length="359" mass="41080">MTPDACRRCFRQFCYHEADGPREFCSQLHELCTHWLKPEKNTKKEILDLVILEKFLAACHQEMQCWVRGCEPETTSQAVALAEGFLLSQAQEKRQAEQMWGRSMKMEAKFSEAEGSPSEESQRVHAQEHAQDAPSSAADVEETVGEFQGFSLEKVKNEDAEGHCGDGPQRQEGSQAGVDQRNEDEEELHPQLPREVKNEDLRRNFRNQMGGQSLKMEAKSSEAEGSPSEESQRAQAQEHAQDALSSGDAQRNEEDEELHPQLPGEVRNENLRGNFSNQHQRIHTGEKPFDCSECGKRFIKIRDVQKHLRTHRGEKLFECPNGLWHEIAIQHFKEFIVCLVCQRRWSNEAFDRTDGGHPT</sequence>
<dbReference type="GeneID" id="107118558"/>
<dbReference type="SMART" id="SM00355">
    <property type="entry name" value="ZnF_C2H2"/>
    <property type="match status" value="1"/>
</dbReference>
<dbReference type="PROSITE" id="PS50804">
    <property type="entry name" value="SCAN_BOX"/>
    <property type="match status" value="1"/>
</dbReference>
<keyword evidence="2" id="KW-0863">Zinc-finger</keyword>
<evidence type="ECO:0000256" key="1">
    <source>
        <dbReference type="ARBA" id="ARBA00023242"/>
    </source>
</evidence>
<feature type="region of interest" description="Disordered" evidence="3">
    <location>
        <begin position="159"/>
        <end position="271"/>
    </location>
</feature>
<dbReference type="InterPro" id="IPR013087">
    <property type="entry name" value="Znf_C2H2_type"/>
</dbReference>
<organism evidence="6 7">
    <name type="scientific">Gekko japonicus</name>
    <name type="common">Schlegel's Japanese gecko</name>
    <dbReference type="NCBI Taxonomy" id="146911"/>
    <lineage>
        <taxon>Eukaryota</taxon>
        <taxon>Metazoa</taxon>
        <taxon>Chordata</taxon>
        <taxon>Craniata</taxon>
        <taxon>Vertebrata</taxon>
        <taxon>Euteleostomi</taxon>
        <taxon>Lepidosauria</taxon>
        <taxon>Squamata</taxon>
        <taxon>Bifurcata</taxon>
        <taxon>Gekkota</taxon>
        <taxon>Gekkonidae</taxon>
        <taxon>Gekkoninae</taxon>
        <taxon>Gekko</taxon>
    </lineage>
</organism>
<dbReference type="SMART" id="SM00431">
    <property type="entry name" value="SCAN"/>
    <property type="match status" value="1"/>
</dbReference>
<reference evidence="7" key="1">
    <citation type="submission" date="2025-08" db="UniProtKB">
        <authorList>
            <consortium name="RefSeq"/>
        </authorList>
    </citation>
    <scope>IDENTIFICATION</scope>
</reference>
<dbReference type="PANTHER" id="PTHR45935:SF15">
    <property type="entry name" value="SCAN BOX DOMAIN-CONTAINING PROTEIN"/>
    <property type="match status" value="1"/>
</dbReference>
<protein>
    <submittedName>
        <fullName evidence="7">Zinc finger protein 24-like</fullName>
    </submittedName>
</protein>
<keyword evidence="2" id="KW-0862">Zinc</keyword>
<feature type="region of interest" description="Disordered" evidence="3">
    <location>
        <begin position="110"/>
        <end position="142"/>
    </location>
</feature>
<dbReference type="SUPFAM" id="SSF57667">
    <property type="entry name" value="beta-beta-alpha zinc fingers"/>
    <property type="match status" value="1"/>
</dbReference>
<dbReference type="InterPro" id="IPR038269">
    <property type="entry name" value="SCAN_sf"/>
</dbReference>
<feature type="compositionally biased region" description="Basic and acidic residues" evidence="3">
    <location>
        <begin position="120"/>
        <end position="131"/>
    </location>
</feature>
<evidence type="ECO:0000313" key="6">
    <source>
        <dbReference type="Proteomes" id="UP000694871"/>
    </source>
</evidence>
<dbReference type="CDD" id="cd07936">
    <property type="entry name" value="SCAN"/>
    <property type="match status" value="1"/>
</dbReference>
<name>A0ABM1KRS2_GEKJA</name>
<dbReference type="InterPro" id="IPR036236">
    <property type="entry name" value="Znf_C2H2_sf"/>
</dbReference>
<dbReference type="PANTHER" id="PTHR45935">
    <property type="entry name" value="PROTEIN ZBED8-RELATED"/>
    <property type="match status" value="1"/>
</dbReference>
<keyword evidence="2" id="KW-0479">Metal-binding</keyword>
<evidence type="ECO:0000256" key="3">
    <source>
        <dbReference type="SAM" id="MobiDB-lite"/>
    </source>
</evidence>
<dbReference type="RefSeq" id="XP_015276409.1">
    <property type="nucleotide sequence ID" value="XM_015420923.1"/>
</dbReference>
<keyword evidence="1" id="KW-0539">Nucleus</keyword>
<dbReference type="Gene3D" id="1.10.4020.10">
    <property type="entry name" value="DNA breaking-rejoining enzymes"/>
    <property type="match status" value="1"/>
</dbReference>
<dbReference type="SUPFAM" id="SSF47353">
    <property type="entry name" value="Retrovirus capsid dimerization domain-like"/>
    <property type="match status" value="1"/>
</dbReference>
<dbReference type="InterPro" id="IPR050916">
    <property type="entry name" value="SCAN-C2H2_zinc_finger"/>
</dbReference>
<dbReference type="PROSITE" id="PS50157">
    <property type="entry name" value="ZINC_FINGER_C2H2_2"/>
    <property type="match status" value="1"/>
</dbReference>
<dbReference type="InterPro" id="IPR003309">
    <property type="entry name" value="SCAN_dom"/>
</dbReference>
<dbReference type="PROSITE" id="PS00028">
    <property type="entry name" value="ZINC_FINGER_C2H2_1"/>
    <property type="match status" value="1"/>
</dbReference>
<keyword evidence="6" id="KW-1185">Reference proteome</keyword>
<evidence type="ECO:0000256" key="2">
    <source>
        <dbReference type="PROSITE-ProRule" id="PRU00042"/>
    </source>
</evidence>
<gene>
    <name evidence="7" type="primary">LOC107118558</name>
</gene>
<dbReference type="Proteomes" id="UP000694871">
    <property type="component" value="Unplaced"/>
</dbReference>
<proteinExistence type="predicted"/>
<evidence type="ECO:0000259" key="4">
    <source>
        <dbReference type="PROSITE" id="PS50157"/>
    </source>
</evidence>
<evidence type="ECO:0000259" key="5">
    <source>
        <dbReference type="PROSITE" id="PS50804"/>
    </source>
</evidence>
<evidence type="ECO:0000313" key="7">
    <source>
        <dbReference type="RefSeq" id="XP_015276409.1"/>
    </source>
</evidence>
<dbReference type="Gene3D" id="3.30.160.60">
    <property type="entry name" value="Classic Zinc Finger"/>
    <property type="match status" value="1"/>
</dbReference>
<dbReference type="Pfam" id="PF02023">
    <property type="entry name" value="SCAN"/>
    <property type="match status" value="1"/>
</dbReference>
<feature type="compositionally biased region" description="Basic and acidic residues" evidence="3">
    <location>
        <begin position="188"/>
        <end position="203"/>
    </location>
</feature>
<feature type="domain" description="C2H2-type" evidence="4">
    <location>
        <begin position="289"/>
        <end position="316"/>
    </location>
</feature>